<reference evidence="18 19" key="1">
    <citation type="journal article" date="2018" name="Mol. Plant">
        <title>The genome of Artemisia annua provides insight into the evolution of Asteraceae family and artemisinin biosynthesis.</title>
        <authorList>
            <person name="Shen Q."/>
            <person name="Zhang L."/>
            <person name="Liao Z."/>
            <person name="Wang S."/>
            <person name="Yan T."/>
            <person name="Shi P."/>
            <person name="Liu M."/>
            <person name="Fu X."/>
            <person name="Pan Q."/>
            <person name="Wang Y."/>
            <person name="Lv Z."/>
            <person name="Lu X."/>
            <person name="Zhang F."/>
            <person name="Jiang W."/>
            <person name="Ma Y."/>
            <person name="Chen M."/>
            <person name="Hao X."/>
            <person name="Li L."/>
            <person name="Tang Y."/>
            <person name="Lv G."/>
            <person name="Zhou Y."/>
            <person name="Sun X."/>
            <person name="Brodelius P.E."/>
            <person name="Rose J.K.C."/>
            <person name="Tang K."/>
        </authorList>
    </citation>
    <scope>NUCLEOTIDE SEQUENCE [LARGE SCALE GENOMIC DNA]</scope>
    <source>
        <strain evidence="19">cv. Huhao1</strain>
        <tissue evidence="18">Leaf</tissue>
    </source>
</reference>
<evidence type="ECO:0000256" key="5">
    <source>
        <dbReference type="ARBA" id="ARBA00022606"/>
    </source>
</evidence>
<dbReference type="FunFam" id="1.10.510.10:FF:000476">
    <property type="entry name" value="PAS domain-containing protein tyrosine kinase family protein"/>
    <property type="match status" value="1"/>
</dbReference>
<name>A0A2U1PSF4_ARTAN</name>
<dbReference type="InterPro" id="IPR011009">
    <property type="entry name" value="Kinase-like_dom_sf"/>
</dbReference>
<dbReference type="Pfam" id="PF13426">
    <property type="entry name" value="PAS_9"/>
    <property type="match status" value="1"/>
</dbReference>
<dbReference type="SMART" id="SM00220">
    <property type="entry name" value="S_TKc"/>
    <property type="match status" value="1"/>
</dbReference>
<keyword evidence="6" id="KW-0808">Transferase</keyword>
<dbReference type="InterPro" id="IPR035965">
    <property type="entry name" value="PAS-like_dom_sf"/>
</dbReference>
<dbReference type="AlphaFoldDB" id="A0A2U1PSF4"/>
<evidence type="ECO:0000256" key="4">
    <source>
        <dbReference type="ARBA" id="ARBA00022543"/>
    </source>
</evidence>
<feature type="domain" description="PAS" evidence="17">
    <location>
        <begin position="60"/>
        <end position="131"/>
    </location>
</feature>
<evidence type="ECO:0000256" key="7">
    <source>
        <dbReference type="ARBA" id="ARBA00022741"/>
    </source>
</evidence>
<evidence type="ECO:0000256" key="14">
    <source>
        <dbReference type="ARBA" id="ARBA00048679"/>
    </source>
</evidence>
<gene>
    <name evidence="18" type="ORF">CTI12_AA087530</name>
</gene>
<dbReference type="EC" id="2.7.11.1" evidence="2"/>
<dbReference type="OrthoDB" id="339325at2759"/>
<keyword evidence="12" id="KW-0675">Receptor</keyword>
<keyword evidence="10" id="KW-0157">Chromophore</keyword>
<dbReference type="GO" id="GO:0016020">
    <property type="term" value="C:membrane"/>
    <property type="evidence" value="ECO:0007669"/>
    <property type="project" value="UniProtKB-SubCell"/>
</dbReference>
<dbReference type="InterPro" id="IPR001245">
    <property type="entry name" value="Ser-Thr/Tyr_kinase_cat_dom"/>
</dbReference>
<keyword evidence="8" id="KW-0418">Kinase</keyword>
<evidence type="ECO:0000259" key="16">
    <source>
        <dbReference type="PROSITE" id="PS50011"/>
    </source>
</evidence>
<dbReference type="CDD" id="cd00130">
    <property type="entry name" value="PAS"/>
    <property type="match status" value="1"/>
</dbReference>
<evidence type="ECO:0000313" key="19">
    <source>
        <dbReference type="Proteomes" id="UP000245207"/>
    </source>
</evidence>
<feature type="region of interest" description="Disordered" evidence="15">
    <location>
        <begin position="222"/>
        <end position="248"/>
    </location>
</feature>
<dbReference type="PANTHER" id="PTHR44329">
    <property type="entry name" value="SERINE/THREONINE-PROTEIN KINASE TNNI3K-RELATED"/>
    <property type="match status" value="1"/>
</dbReference>
<dbReference type="SUPFAM" id="SSF55785">
    <property type="entry name" value="PYP-like sensor domain (PAS domain)"/>
    <property type="match status" value="1"/>
</dbReference>
<dbReference type="InterPro" id="IPR000014">
    <property type="entry name" value="PAS"/>
</dbReference>
<evidence type="ECO:0000256" key="13">
    <source>
        <dbReference type="ARBA" id="ARBA00047899"/>
    </source>
</evidence>
<evidence type="ECO:0000256" key="1">
    <source>
        <dbReference type="ARBA" id="ARBA00004370"/>
    </source>
</evidence>
<protein>
    <recommendedName>
        <fullName evidence="2">non-specific serine/threonine protein kinase</fullName>
        <ecNumber evidence="2">2.7.11.1</ecNumber>
    </recommendedName>
</protein>
<dbReference type="GO" id="GO:0004674">
    <property type="term" value="F:protein serine/threonine kinase activity"/>
    <property type="evidence" value="ECO:0007669"/>
    <property type="project" value="UniProtKB-KW"/>
</dbReference>
<dbReference type="NCBIfam" id="TIGR00229">
    <property type="entry name" value="sensory_box"/>
    <property type="match status" value="1"/>
</dbReference>
<proteinExistence type="predicted"/>
<evidence type="ECO:0000256" key="8">
    <source>
        <dbReference type="ARBA" id="ARBA00022777"/>
    </source>
</evidence>
<sequence length="667" mass="75243">MDVSKDSTSALELLRKIQELEQRHAHIKQEISKRRAVSQPADDALDLGGVMDPFALKLTTESKYLNIMQSVGHAIHIYDRELKIIYWNRAAENLYGYSFAEVFGKNPTDLLVEAKFATYCNFLLKRTVDGESWSGGFPVKNKRGEKFVVTGTITPLRDENRRLIGAMCISSGVCPYHVIDHQLTASPRLCPDSQKASIDSILSSLDSKAKLKRKTDENYTYDMGASDLSDDADQNESSSPTGHIDPSPFGVFFHMDTTEDFTESENKPVFSNSLSSKVKTWIGTKRTLWPWKGTGREIKSCDTKVGPLGWDQLDVKQENNRNPQLSSIASEKLDCQLYKSTSTGSDKTGSSGLWLSTSHASSTSSTSASSTSSGGMSIQSNAIMKLGNQTDNLNYEILWKDLITREKIGQGSCGTVYHALWYGSNVAVKLFAFQEYSDDVMLSFKLEVSMMKRLRHPNILLFMGAVTSPQHLCIVTEFLPRGSLFRILQRDIPRLDWKRRLHMAIDIARGMNYLHHCNPPIVHRDLKSLNLLVDKNWTVKVGDFGLSRIKHQSYLKTKTGKGTPQWMAPEVLRNEHADEKSDVYSYGVVLWELTTKKIPWADLNVMQVIGAVGFMNQRLQIPKDVDPQWASLIESCWCSEPQSRPTFQEILVKLKDLQKTFAVERKR</sequence>
<dbReference type="Gene3D" id="3.30.200.20">
    <property type="entry name" value="Phosphorylase Kinase, domain 1"/>
    <property type="match status" value="1"/>
</dbReference>
<evidence type="ECO:0000256" key="10">
    <source>
        <dbReference type="ARBA" id="ARBA00022991"/>
    </source>
</evidence>
<organism evidence="18 19">
    <name type="scientific">Artemisia annua</name>
    <name type="common">Sweet wormwood</name>
    <dbReference type="NCBI Taxonomy" id="35608"/>
    <lineage>
        <taxon>Eukaryota</taxon>
        <taxon>Viridiplantae</taxon>
        <taxon>Streptophyta</taxon>
        <taxon>Embryophyta</taxon>
        <taxon>Tracheophyta</taxon>
        <taxon>Spermatophyta</taxon>
        <taxon>Magnoliopsida</taxon>
        <taxon>eudicotyledons</taxon>
        <taxon>Gunneridae</taxon>
        <taxon>Pentapetalae</taxon>
        <taxon>asterids</taxon>
        <taxon>campanulids</taxon>
        <taxon>Asterales</taxon>
        <taxon>Asteraceae</taxon>
        <taxon>Asteroideae</taxon>
        <taxon>Anthemideae</taxon>
        <taxon>Artemisiinae</taxon>
        <taxon>Artemisia</taxon>
    </lineage>
</organism>
<keyword evidence="3" id="KW-0723">Serine/threonine-protein kinase</keyword>
<evidence type="ECO:0000256" key="11">
    <source>
        <dbReference type="ARBA" id="ARBA00023136"/>
    </source>
</evidence>
<evidence type="ECO:0000256" key="15">
    <source>
        <dbReference type="SAM" id="MobiDB-lite"/>
    </source>
</evidence>
<dbReference type="InterPro" id="IPR008271">
    <property type="entry name" value="Ser/Thr_kinase_AS"/>
</dbReference>
<keyword evidence="19" id="KW-1185">Reference proteome</keyword>
<keyword evidence="5" id="KW-0716">Sensory transduction</keyword>
<dbReference type="GO" id="GO:0009881">
    <property type="term" value="F:photoreceptor activity"/>
    <property type="evidence" value="ECO:0007669"/>
    <property type="project" value="UniProtKB-KW"/>
</dbReference>
<dbReference type="STRING" id="35608.A0A2U1PSF4"/>
<feature type="domain" description="Protein kinase" evidence="16">
    <location>
        <begin position="402"/>
        <end position="661"/>
    </location>
</feature>
<evidence type="ECO:0000256" key="2">
    <source>
        <dbReference type="ARBA" id="ARBA00012513"/>
    </source>
</evidence>
<dbReference type="Proteomes" id="UP000245207">
    <property type="component" value="Unassembled WGS sequence"/>
</dbReference>
<dbReference type="EMBL" id="PKPP01000790">
    <property type="protein sequence ID" value="PWA88681.1"/>
    <property type="molecule type" value="Genomic_DNA"/>
</dbReference>
<dbReference type="PROSITE" id="PS50011">
    <property type="entry name" value="PROTEIN_KINASE_DOM"/>
    <property type="match status" value="1"/>
</dbReference>
<keyword evidence="4" id="KW-0600">Photoreceptor protein</keyword>
<comment type="subcellular location">
    <subcellularLocation>
        <location evidence="1">Membrane</location>
    </subcellularLocation>
</comment>
<evidence type="ECO:0000256" key="3">
    <source>
        <dbReference type="ARBA" id="ARBA00022527"/>
    </source>
</evidence>
<dbReference type="Gene3D" id="3.30.450.20">
    <property type="entry name" value="PAS domain"/>
    <property type="match status" value="1"/>
</dbReference>
<dbReference type="FunFam" id="3.30.200.20:FF:000329">
    <property type="entry name" value="PAS domain-containing protein tyrosine kinase"/>
    <property type="match status" value="1"/>
</dbReference>
<dbReference type="CDD" id="cd13999">
    <property type="entry name" value="STKc_MAP3K-like"/>
    <property type="match status" value="1"/>
</dbReference>
<dbReference type="Pfam" id="PF07714">
    <property type="entry name" value="PK_Tyr_Ser-Thr"/>
    <property type="match status" value="1"/>
</dbReference>
<comment type="catalytic activity">
    <reaction evidence="14">
        <text>L-seryl-[protein] + ATP = O-phospho-L-seryl-[protein] + ADP + H(+)</text>
        <dbReference type="Rhea" id="RHEA:17989"/>
        <dbReference type="Rhea" id="RHEA-COMP:9863"/>
        <dbReference type="Rhea" id="RHEA-COMP:11604"/>
        <dbReference type="ChEBI" id="CHEBI:15378"/>
        <dbReference type="ChEBI" id="CHEBI:29999"/>
        <dbReference type="ChEBI" id="CHEBI:30616"/>
        <dbReference type="ChEBI" id="CHEBI:83421"/>
        <dbReference type="ChEBI" id="CHEBI:456216"/>
        <dbReference type="EC" id="2.7.11.1"/>
    </reaction>
</comment>
<accession>A0A2U1PSF4</accession>
<keyword evidence="7" id="KW-0547">Nucleotide-binding</keyword>
<evidence type="ECO:0000256" key="9">
    <source>
        <dbReference type="ARBA" id="ARBA00022840"/>
    </source>
</evidence>
<evidence type="ECO:0000256" key="6">
    <source>
        <dbReference type="ARBA" id="ARBA00022679"/>
    </source>
</evidence>
<dbReference type="GO" id="GO:0005524">
    <property type="term" value="F:ATP binding"/>
    <property type="evidence" value="ECO:0007669"/>
    <property type="project" value="UniProtKB-KW"/>
</dbReference>
<comment type="caution">
    <text evidence="18">The sequence shown here is derived from an EMBL/GenBank/DDBJ whole genome shotgun (WGS) entry which is preliminary data.</text>
</comment>
<evidence type="ECO:0000256" key="12">
    <source>
        <dbReference type="ARBA" id="ARBA00023170"/>
    </source>
</evidence>
<dbReference type="PROSITE" id="PS00108">
    <property type="entry name" value="PROTEIN_KINASE_ST"/>
    <property type="match status" value="1"/>
</dbReference>
<dbReference type="SMART" id="SM00091">
    <property type="entry name" value="PAS"/>
    <property type="match status" value="1"/>
</dbReference>
<dbReference type="InterPro" id="IPR000719">
    <property type="entry name" value="Prot_kinase_dom"/>
</dbReference>
<dbReference type="Gene3D" id="1.10.510.10">
    <property type="entry name" value="Transferase(Phosphotransferase) domain 1"/>
    <property type="match status" value="1"/>
</dbReference>
<dbReference type="SUPFAM" id="SSF56112">
    <property type="entry name" value="Protein kinase-like (PK-like)"/>
    <property type="match status" value="1"/>
</dbReference>
<keyword evidence="11" id="KW-0472">Membrane</keyword>
<comment type="catalytic activity">
    <reaction evidence="13">
        <text>L-threonyl-[protein] + ATP = O-phospho-L-threonyl-[protein] + ADP + H(+)</text>
        <dbReference type="Rhea" id="RHEA:46608"/>
        <dbReference type="Rhea" id="RHEA-COMP:11060"/>
        <dbReference type="Rhea" id="RHEA-COMP:11605"/>
        <dbReference type="ChEBI" id="CHEBI:15378"/>
        <dbReference type="ChEBI" id="CHEBI:30013"/>
        <dbReference type="ChEBI" id="CHEBI:30616"/>
        <dbReference type="ChEBI" id="CHEBI:61977"/>
        <dbReference type="ChEBI" id="CHEBI:456216"/>
        <dbReference type="EC" id="2.7.11.1"/>
    </reaction>
</comment>
<evidence type="ECO:0000313" key="18">
    <source>
        <dbReference type="EMBL" id="PWA88681.1"/>
    </source>
</evidence>
<dbReference type="PRINTS" id="PR00109">
    <property type="entry name" value="TYRKINASE"/>
</dbReference>
<keyword evidence="9" id="KW-0067">ATP-binding</keyword>
<dbReference type="PROSITE" id="PS50112">
    <property type="entry name" value="PAS"/>
    <property type="match status" value="1"/>
</dbReference>
<dbReference type="InterPro" id="IPR051681">
    <property type="entry name" value="Ser/Thr_Kinases-Pseudokinases"/>
</dbReference>
<evidence type="ECO:0000259" key="17">
    <source>
        <dbReference type="PROSITE" id="PS50112"/>
    </source>
</evidence>
<dbReference type="PANTHER" id="PTHR44329:SF47">
    <property type="entry name" value="SERINE_THREONINE-PROTEIN KINASE ROCO5-RELATED"/>
    <property type="match status" value="1"/>
</dbReference>